<dbReference type="GO" id="GO:0019760">
    <property type="term" value="P:glucosinolate metabolic process"/>
    <property type="evidence" value="ECO:0007669"/>
    <property type="project" value="UniProtKB-ARBA"/>
</dbReference>
<dbReference type="SUPFAM" id="SSF117281">
    <property type="entry name" value="Kelch motif"/>
    <property type="match status" value="1"/>
</dbReference>
<gene>
    <name evidence="4" type="ORF">FA09DRAFT_328118</name>
</gene>
<feature type="chain" id="PRO_5016269977" description="Galactose oxidase" evidence="3">
    <location>
        <begin position="18"/>
        <end position="371"/>
    </location>
</feature>
<dbReference type="PANTHER" id="PTHR47435:SF4">
    <property type="entry name" value="KELCH REPEAT PROTEIN (AFU_ORTHOLOGUE AFUA_5G12780)"/>
    <property type="match status" value="1"/>
</dbReference>
<dbReference type="STRING" id="58919.A0A316ZI52"/>
<evidence type="ECO:0000256" key="2">
    <source>
        <dbReference type="ARBA" id="ARBA00023004"/>
    </source>
</evidence>
<reference evidence="4 5" key="1">
    <citation type="journal article" date="2018" name="Mol. Biol. Evol.">
        <title>Broad Genomic Sampling Reveals a Smut Pathogenic Ancestry of the Fungal Clade Ustilaginomycotina.</title>
        <authorList>
            <person name="Kijpornyongpan T."/>
            <person name="Mondo S.J."/>
            <person name="Barry K."/>
            <person name="Sandor L."/>
            <person name="Lee J."/>
            <person name="Lipzen A."/>
            <person name="Pangilinan J."/>
            <person name="LaButti K."/>
            <person name="Hainaut M."/>
            <person name="Henrissat B."/>
            <person name="Grigoriev I.V."/>
            <person name="Spatafora J.W."/>
            <person name="Aime M.C."/>
        </authorList>
    </citation>
    <scope>NUCLEOTIDE SEQUENCE [LARGE SCALE GENOMIC DNA]</scope>
    <source>
        <strain evidence="4 5">MCA 4186</strain>
    </source>
</reference>
<dbReference type="EMBL" id="KZ819286">
    <property type="protein sequence ID" value="PWN99975.1"/>
    <property type="molecule type" value="Genomic_DNA"/>
</dbReference>
<proteinExistence type="predicted"/>
<evidence type="ECO:0008006" key="6">
    <source>
        <dbReference type="Google" id="ProtNLM"/>
    </source>
</evidence>
<sequence>MSLTAQWLPLALAGVQGLAPLAARSSHALAVLGDKAYIFGGELKPRTPIGDELLVLDLAGAAPRVLSRSSAPWPAPRVGATLVSHLPSRSLYLWGGRGGKDMAPLAMRAGASAAAREAGEEDVWQFDTRSEQWQLLATGEGAPSGRSYHAATVAGDTMYIHAGCPTKGRLETLHALDLNSLRWKQCADAPAPGRGGTAIAAVRSPAGGSDVLLRWGGFAGYELGGPLDVYDVQANAWTSHAAPLNDADGEPRKRSVHGFVPLPPGFSRSAEQDAIALLFFGEGEGAPAELGHDGAGKFLDDVFVLLRSASGTYAFQAVQTDGTLPQARGWFASGVASGAQGNTSVVLHGGLNEHNERLADAWKLELRASGA</sequence>
<dbReference type="InterPro" id="IPR015915">
    <property type="entry name" value="Kelch-typ_b-propeller"/>
</dbReference>
<organism evidence="4 5">
    <name type="scientific">Tilletiopsis washingtonensis</name>
    <dbReference type="NCBI Taxonomy" id="58919"/>
    <lineage>
        <taxon>Eukaryota</taxon>
        <taxon>Fungi</taxon>
        <taxon>Dikarya</taxon>
        <taxon>Basidiomycota</taxon>
        <taxon>Ustilaginomycotina</taxon>
        <taxon>Exobasidiomycetes</taxon>
        <taxon>Entylomatales</taxon>
        <taxon>Entylomatales incertae sedis</taxon>
        <taxon>Tilletiopsis</taxon>
    </lineage>
</organism>
<keyword evidence="5" id="KW-1185">Reference proteome</keyword>
<accession>A0A316ZI52</accession>
<keyword evidence="1" id="KW-0677">Repeat</keyword>
<name>A0A316ZI52_9BASI</name>
<dbReference type="AlphaFoldDB" id="A0A316ZI52"/>
<dbReference type="OrthoDB" id="10250130at2759"/>
<protein>
    <recommendedName>
        <fullName evidence="6">Galactose oxidase</fullName>
    </recommendedName>
</protein>
<keyword evidence="3" id="KW-0732">Signal</keyword>
<dbReference type="GeneID" id="37269192"/>
<dbReference type="Pfam" id="PF24681">
    <property type="entry name" value="Kelch_KLHDC2_KLHL20_DRC7"/>
    <property type="match status" value="1"/>
</dbReference>
<dbReference type="Gene3D" id="2.120.10.80">
    <property type="entry name" value="Kelch-type beta propeller"/>
    <property type="match status" value="1"/>
</dbReference>
<dbReference type="PANTHER" id="PTHR47435">
    <property type="entry name" value="KELCH REPEAT PROTEIN (AFU_ORTHOLOGUE AFUA_5G12780)"/>
    <property type="match status" value="1"/>
</dbReference>
<dbReference type="Proteomes" id="UP000245946">
    <property type="component" value="Unassembled WGS sequence"/>
</dbReference>
<evidence type="ECO:0000256" key="1">
    <source>
        <dbReference type="ARBA" id="ARBA00022737"/>
    </source>
</evidence>
<evidence type="ECO:0000313" key="4">
    <source>
        <dbReference type="EMBL" id="PWN99975.1"/>
    </source>
</evidence>
<keyword evidence="2" id="KW-0408">Iron</keyword>
<dbReference type="RefSeq" id="XP_025600254.1">
    <property type="nucleotide sequence ID" value="XM_025741648.1"/>
</dbReference>
<feature type="signal peptide" evidence="3">
    <location>
        <begin position="1"/>
        <end position="17"/>
    </location>
</feature>
<evidence type="ECO:0000256" key="3">
    <source>
        <dbReference type="SAM" id="SignalP"/>
    </source>
</evidence>
<evidence type="ECO:0000313" key="5">
    <source>
        <dbReference type="Proteomes" id="UP000245946"/>
    </source>
</evidence>